<accession>A0AAN9TVX0</accession>
<proteinExistence type="inferred from homology"/>
<gene>
    <name evidence="5" type="ORF">V9T40_005450</name>
</gene>
<evidence type="ECO:0000313" key="5">
    <source>
        <dbReference type="EMBL" id="KAK7588205.1"/>
    </source>
</evidence>
<evidence type="ECO:0000259" key="4">
    <source>
        <dbReference type="Pfam" id="PF00685"/>
    </source>
</evidence>
<keyword evidence="6" id="KW-1185">Reference proteome</keyword>
<dbReference type="PANTHER" id="PTHR11783">
    <property type="entry name" value="SULFOTRANSFERASE SULT"/>
    <property type="match status" value="1"/>
</dbReference>
<dbReference type="Proteomes" id="UP001367676">
    <property type="component" value="Unassembled WGS sequence"/>
</dbReference>
<evidence type="ECO:0000256" key="1">
    <source>
        <dbReference type="ARBA" id="ARBA00005771"/>
    </source>
</evidence>
<feature type="region of interest" description="Disordered" evidence="3">
    <location>
        <begin position="1"/>
        <end position="22"/>
    </location>
</feature>
<dbReference type="AlphaFoldDB" id="A0AAN9TVX0"/>
<dbReference type="InterPro" id="IPR000863">
    <property type="entry name" value="Sulfotransferase_dom"/>
</dbReference>
<comment type="caution">
    <text evidence="5">The sequence shown here is derived from an EMBL/GenBank/DDBJ whole genome shotgun (WGS) entry which is preliminary data.</text>
</comment>
<dbReference type="EMBL" id="JBBCAQ010000023">
    <property type="protein sequence ID" value="KAK7588205.1"/>
    <property type="molecule type" value="Genomic_DNA"/>
</dbReference>
<dbReference type="Pfam" id="PF00685">
    <property type="entry name" value="Sulfotransfer_1"/>
    <property type="match status" value="2"/>
</dbReference>
<feature type="domain" description="Sulfotransferase" evidence="4">
    <location>
        <begin position="158"/>
        <end position="246"/>
    </location>
</feature>
<dbReference type="GO" id="GO:0008146">
    <property type="term" value="F:sulfotransferase activity"/>
    <property type="evidence" value="ECO:0007669"/>
    <property type="project" value="InterPro"/>
</dbReference>
<keyword evidence="2" id="KW-0808">Transferase</keyword>
<dbReference type="InterPro" id="IPR027417">
    <property type="entry name" value="P-loop_NTPase"/>
</dbReference>
<dbReference type="Gene3D" id="3.40.50.300">
    <property type="entry name" value="P-loop containing nucleotide triphosphate hydrolases"/>
    <property type="match status" value="2"/>
</dbReference>
<dbReference type="SUPFAM" id="SSF52540">
    <property type="entry name" value="P-loop containing nucleoside triphosphate hydrolases"/>
    <property type="match status" value="1"/>
</dbReference>
<protein>
    <recommendedName>
        <fullName evidence="4">Sulfotransferase domain-containing protein</fullName>
    </recommendedName>
</protein>
<feature type="domain" description="Sulfotransferase" evidence="4">
    <location>
        <begin position="62"/>
        <end position="154"/>
    </location>
</feature>
<evidence type="ECO:0000256" key="3">
    <source>
        <dbReference type="SAM" id="MobiDB-lite"/>
    </source>
</evidence>
<evidence type="ECO:0000256" key="2">
    <source>
        <dbReference type="ARBA" id="ARBA00022679"/>
    </source>
</evidence>
<name>A0AAN9TVX0_9HEMI</name>
<organism evidence="5 6">
    <name type="scientific">Parthenolecanium corni</name>
    <dbReference type="NCBI Taxonomy" id="536013"/>
    <lineage>
        <taxon>Eukaryota</taxon>
        <taxon>Metazoa</taxon>
        <taxon>Ecdysozoa</taxon>
        <taxon>Arthropoda</taxon>
        <taxon>Hexapoda</taxon>
        <taxon>Insecta</taxon>
        <taxon>Pterygota</taxon>
        <taxon>Neoptera</taxon>
        <taxon>Paraneoptera</taxon>
        <taxon>Hemiptera</taxon>
        <taxon>Sternorrhyncha</taxon>
        <taxon>Coccoidea</taxon>
        <taxon>Coccidae</taxon>
        <taxon>Parthenolecanium</taxon>
    </lineage>
</organism>
<evidence type="ECO:0000313" key="6">
    <source>
        <dbReference type="Proteomes" id="UP001367676"/>
    </source>
</evidence>
<comment type="similarity">
    <text evidence="1">Belongs to the sulfotransferase 1 family.</text>
</comment>
<sequence length="254" mass="29036">MSSEKIPVEHLEDDDSVKRERQKCDDPETLFGTIAAGANKMVLLQEYLKYSEEILNLKVQSDDVWVISNPRSGTTWTEELVWLLSQNLDYNTAGSTALYKRFRFVEFYMFSKNEETLEEFGDIDTLIACPSPRLIKTHLDWDLLSRQLWTVKPKGLITAIHKVAGFLGVTLTTDEAATPAHHLDYSKMKKNDSVNLFSESVGKPIANPSGSSNFIRKGISQQWKTEMSQTLIKQFDEWSREHIEGTDFPIHRAC</sequence>
<reference evidence="5 6" key="1">
    <citation type="submission" date="2024-03" db="EMBL/GenBank/DDBJ databases">
        <title>Adaptation during the transition from Ophiocordyceps entomopathogen to insect associate is accompanied by gene loss and intensified selection.</title>
        <authorList>
            <person name="Ward C.M."/>
            <person name="Onetto C.A."/>
            <person name="Borneman A.R."/>
        </authorList>
    </citation>
    <scope>NUCLEOTIDE SEQUENCE [LARGE SCALE GENOMIC DNA]</scope>
    <source>
        <strain evidence="5">AWRI1</strain>
        <tissue evidence="5">Single Adult Female</tissue>
    </source>
</reference>